<dbReference type="RefSeq" id="WP_011290493.1">
    <property type="nucleotide sequence ID" value="NZ_AOSG01000001.1"/>
</dbReference>
<dbReference type="InterPro" id="IPR045582">
    <property type="entry name" value="Trehalase-like_N"/>
</dbReference>
<reference evidence="3 4" key="1">
    <citation type="journal article" date="2013" name="Genome Announc.">
        <title>Draft Genome Sequence of the Lignocellulose Decomposer Thermobifida fusca Strain TM51.</title>
        <authorList>
            <person name="Toth A."/>
            <person name="Barna T."/>
            <person name="Nagy I."/>
            <person name="Horvath B."/>
            <person name="Nagy I."/>
            <person name="Tancsics A."/>
            <person name="Kriszt B."/>
            <person name="Baka E."/>
            <person name="Fekete C."/>
            <person name="Kukolya J."/>
        </authorList>
    </citation>
    <scope>NUCLEOTIDE SEQUENCE [LARGE SCALE GENOMIC DNA]</scope>
    <source>
        <strain evidence="3 4">TM51</strain>
    </source>
</reference>
<name>A0A9P2WS84_THEFU</name>
<evidence type="ECO:0000313" key="3">
    <source>
        <dbReference type="EMBL" id="EOR72904.1"/>
    </source>
</evidence>
<evidence type="ECO:0000313" key="4">
    <source>
        <dbReference type="Proteomes" id="UP000014184"/>
    </source>
</evidence>
<proteinExistence type="predicted"/>
<dbReference type="Pfam" id="PF19291">
    <property type="entry name" value="TREH_N"/>
    <property type="match status" value="1"/>
</dbReference>
<dbReference type="PANTHER" id="PTHR31616">
    <property type="entry name" value="TREHALASE"/>
    <property type="match status" value="1"/>
</dbReference>
<dbReference type="Pfam" id="PF00723">
    <property type="entry name" value="Glyco_hydro_15"/>
    <property type="match status" value="1"/>
</dbReference>
<dbReference type="Proteomes" id="UP000014184">
    <property type="component" value="Unassembled WGS sequence"/>
</dbReference>
<dbReference type="InterPro" id="IPR012341">
    <property type="entry name" value="6hp_glycosidase-like_sf"/>
</dbReference>
<dbReference type="SUPFAM" id="SSF48208">
    <property type="entry name" value="Six-hairpin glycosidases"/>
    <property type="match status" value="1"/>
</dbReference>
<dbReference type="Gene3D" id="1.50.10.10">
    <property type="match status" value="1"/>
</dbReference>
<accession>A0A9P2WS84</accession>
<dbReference type="GO" id="GO:0005975">
    <property type="term" value="P:carbohydrate metabolic process"/>
    <property type="evidence" value="ECO:0007669"/>
    <property type="project" value="InterPro"/>
</dbReference>
<dbReference type="GO" id="GO:0004553">
    <property type="term" value="F:hydrolase activity, hydrolyzing O-glycosyl compounds"/>
    <property type="evidence" value="ECO:0007669"/>
    <property type="project" value="TreeGrafter"/>
</dbReference>
<dbReference type="InterPro" id="IPR011613">
    <property type="entry name" value="GH15-like"/>
</dbReference>
<evidence type="ECO:0000259" key="1">
    <source>
        <dbReference type="Pfam" id="PF00723"/>
    </source>
</evidence>
<gene>
    <name evidence="3" type="ORF">TM51_00540</name>
</gene>
<organism evidence="3 4">
    <name type="scientific">Thermobifida fusca TM51</name>
    <dbReference type="NCBI Taxonomy" id="1169414"/>
    <lineage>
        <taxon>Bacteria</taxon>
        <taxon>Bacillati</taxon>
        <taxon>Actinomycetota</taxon>
        <taxon>Actinomycetes</taxon>
        <taxon>Streptosporangiales</taxon>
        <taxon>Nocardiopsidaceae</taxon>
        <taxon>Thermobifida</taxon>
    </lineage>
</organism>
<feature type="domain" description="GH15-like" evidence="1">
    <location>
        <begin position="224"/>
        <end position="592"/>
    </location>
</feature>
<sequence>MTTTTIPPISEYAMLSDCRTAALVAPDSTIEWLCAPRFDSPSVFARLLDRHHGGAWEWTVPEATTVHRDYLAETLVLRTRWHTPNGTAVGHDFLAVVPRHASGIAPAGILVRLLHCERGTVRLQSRITARPDYSTRDAHWTSRSHALIDEHSGLLLSGPAETIPDRSGAVVTDMVLRAGESVALGLDYTGDMLRRVDATTAHHLLTQTTHTWQAWASRSDYQGVAADWVRHSAVVLKGLISDDSGALITAPTTSLSEWPGGARNWDYRYAWRRDTARTIRALLRLGHHNDAGQLLRFLLDYCAEKENRVPPVTRIDNTPLPNETTLTHLSGYHDSRPVRIHSDAYRQHQLDVYGHILEAAFAYHEATGHTSLTDLNELRKVVEIAGRLWRHPDAGVWGINTSPRHWTESKLYAWVCFDRAIRLFQQTGTVPADTLDQWQAERDAIRTDVIAKGCHAGLGRFVQTYGAANVDGSLLHIPLVDFLPGTDPRVVATIDRIDAELGEAGFLVHRYDASTTRDDVPDTGEGAFLPCSFDMVSALVLANRVDEAHHRFTTLCAHAGALRLFAEEMTADGTMLGNYPHAFTHLALIEAALHLDEAQRERAHRVEARRPA</sequence>
<protein>
    <submittedName>
        <fullName evidence="3">Uncharacterized protein</fullName>
    </submittedName>
</protein>
<comment type="caution">
    <text evidence="3">The sequence shown here is derived from an EMBL/GenBank/DDBJ whole genome shotgun (WGS) entry which is preliminary data.</text>
</comment>
<dbReference type="InterPro" id="IPR008928">
    <property type="entry name" value="6-hairpin_glycosidase_sf"/>
</dbReference>
<keyword evidence="4" id="KW-1185">Reference proteome</keyword>
<dbReference type="PANTHER" id="PTHR31616:SF0">
    <property type="entry name" value="GLUCAN 1,4-ALPHA-GLUCOSIDASE"/>
    <property type="match status" value="1"/>
</dbReference>
<evidence type="ECO:0000259" key="2">
    <source>
        <dbReference type="Pfam" id="PF19291"/>
    </source>
</evidence>
<dbReference type="EMBL" id="AOSG01000001">
    <property type="protein sequence ID" value="EOR72904.1"/>
    <property type="molecule type" value="Genomic_DNA"/>
</dbReference>
<dbReference type="AlphaFoldDB" id="A0A9P2WS84"/>
<feature type="domain" description="Trehalase-like N-terminal" evidence="2">
    <location>
        <begin position="6"/>
        <end position="95"/>
    </location>
</feature>